<accession>A0AB34JRN8</accession>
<dbReference type="InterPro" id="IPR002048">
    <property type="entry name" value="EF_hand_dom"/>
</dbReference>
<evidence type="ECO:0000256" key="2">
    <source>
        <dbReference type="ARBA" id="ARBA00022837"/>
    </source>
</evidence>
<protein>
    <recommendedName>
        <fullName evidence="4">EF-hand domain-containing protein</fullName>
    </recommendedName>
</protein>
<dbReference type="AlphaFoldDB" id="A0AB34JRN8"/>
<evidence type="ECO:0000256" key="1">
    <source>
        <dbReference type="ARBA" id="ARBA00022737"/>
    </source>
</evidence>
<dbReference type="PANTHER" id="PTHR23050">
    <property type="entry name" value="CALCIUM BINDING PROTEIN"/>
    <property type="match status" value="1"/>
</dbReference>
<feature type="region of interest" description="Disordered" evidence="3">
    <location>
        <begin position="462"/>
        <end position="483"/>
    </location>
</feature>
<dbReference type="Pfam" id="PF13833">
    <property type="entry name" value="EF-hand_8"/>
    <property type="match status" value="1"/>
</dbReference>
<keyword evidence="1" id="KW-0677">Repeat</keyword>
<evidence type="ECO:0000313" key="5">
    <source>
        <dbReference type="EMBL" id="KAL1523588.1"/>
    </source>
</evidence>
<dbReference type="CDD" id="cd00051">
    <property type="entry name" value="EFh"/>
    <property type="match status" value="1"/>
</dbReference>
<evidence type="ECO:0000259" key="4">
    <source>
        <dbReference type="PROSITE" id="PS50222"/>
    </source>
</evidence>
<name>A0AB34JRN8_PRYPA</name>
<comment type="caution">
    <text evidence="5">The sequence shown here is derived from an EMBL/GenBank/DDBJ whole genome shotgun (WGS) entry which is preliminary data.</text>
</comment>
<keyword evidence="2" id="KW-0106">Calcium</keyword>
<dbReference type="InterPro" id="IPR011992">
    <property type="entry name" value="EF-hand-dom_pair"/>
</dbReference>
<dbReference type="Gene3D" id="1.10.238.10">
    <property type="entry name" value="EF-hand"/>
    <property type="match status" value="2"/>
</dbReference>
<dbReference type="GO" id="GO:0005509">
    <property type="term" value="F:calcium ion binding"/>
    <property type="evidence" value="ECO:0007669"/>
    <property type="project" value="InterPro"/>
</dbReference>
<dbReference type="Pfam" id="PF13499">
    <property type="entry name" value="EF-hand_7"/>
    <property type="match status" value="1"/>
</dbReference>
<dbReference type="PROSITE" id="PS00018">
    <property type="entry name" value="EF_HAND_1"/>
    <property type="match status" value="2"/>
</dbReference>
<keyword evidence="6" id="KW-1185">Reference proteome</keyword>
<dbReference type="InterPro" id="IPR050145">
    <property type="entry name" value="Centrin_CML-like"/>
</dbReference>
<dbReference type="PROSITE" id="PS50222">
    <property type="entry name" value="EF_HAND_2"/>
    <property type="match status" value="4"/>
</dbReference>
<dbReference type="EMBL" id="JBGBPQ010000005">
    <property type="protein sequence ID" value="KAL1523588.1"/>
    <property type="molecule type" value="Genomic_DNA"/>
</dbReference>
<feature type="domain" description="EF-hand" evidence="4">
    <location>
        <begin position="365"/>
        <end position="400"/>
    </location>
</feature>
<dbReference type="SUPFAM" id="SSF47473">
    <property type="entry name" value="EF-hand"/>
    <property type="match status" value="1"/>
</dbReference>
<dbReference type="InterPro" id="IPR018247">
    <property type="entry name" value="EF_Hand_1_Ca_BS"/>
</dbReference>
<feature type="domain" description="EF-hand" evidence="4">
    <location>
        <begin position="414"/>
        <end position="449"/>
    </location>
</feature>
<reference evidence="5 6" key="1">
    <citation type="journal article" date="2024" name="Science">
        <title>Giant polyketide synthase enzymes in the biosynthesis of giant marine polyether toxins.</title>
        <authorList>
            <person name="Fallon T.R."/>
            <person name="Shende V.V."/>
            <person name="Wierzbicki I.H."/>
            <person name="Pendleton A.L."/>
            <person name="Watervoot N.F."/>
            <person name="Auber R.P."/>
            <person name="Gonzalez D.J."/>
            <person name="Wisecaver J.H."/>
            <person name="Moore B.S."/>
        </authorList>
    </citation>
    <scope>NUCLEOTIDE SEQUENCE [LARGE SCALE GENOMIC DNA]</scope>
    <source>
        <strain evidence="5 6">12B1</strain>
    </source>
</reference>
<feature type="domain" description="EF-hand" evidence="4">
    <location>
        <begin position="238"/>
        <end position="273"/>
    </location>
</feature>
<gene>
    <name evidence="5" type="ORF">AB1Y20_018524</name>
</gene>
<dbReference type="Proteomes" id="UP001515480">
    <property type="component" value="Unassembled WGS sequence"/>
</dbReference>
<evidence type="ECO:0000256" key="3">
    <source>
        <dbReference type="SAM" id="MobiDB-lite"/>
    </source>
</evidence>
<sequence length="483" mass="54727">MQSVGAIYGDTDGDGVRTSEELDALHAARDEQYDADPRYMSALINTNTGPAAVDNLEDDVTRGKTAAKLVLEMSEKTMPGDIGHLANIGMGEGKSIWDRMAMIIRSRSIDLRILMEAHDRRKRGFVDVGTFRRSLCYAFGDQWIDLGMTTKEFAEVIEPYLTRRPHKPGDPEAYIMWRRFTEDMQTYAEKRKRTPDFLQRLAAVEARDKFEKLLLEKYGITEWELNLAHKSLVDRLMQYNRTLAAGFRSIDKDRSGVLGRQEIRDFFADTSGFQQLGAMANTDNVNLGGVSDRAIECLLDFVDRDGDGTIKTSELIRVLELEDLSSLAVGGFQGPRQEIEETTIRGVPLSKVKAAQRIVRDRLMINSKSIAQAFRKIDADGSGTLSREEIFSLLNKHYILQYEDYYTKQIRGHCTEDQIHALLDLAGSDEDGTIGFLEFARIMSIDDIEAYVTNQAKKKRPSTLKRRASSVKMERSLTWHQLP</sequence>
<evidence type="ECO:0000313" key="6">
    <source>
        <dbReference type="Proteomes" id="UP001515480"/>
    </source>
</evidence>
<feature type="domain" description="EF-hand" evidence="4">
    <location>
        <begin position="290"/>
        <end position="325"/>
    </location>
</feature>
<organism evidence="5 6">
    <name type="scientific">Prymnesium parvum</name>
    <name type="common">Toxic golden alga</name>
    <dbReference type="NCBI Taxonomy" id="97485"/>
    <lineage>
        <taxon>Eukaryota</taxon>
        <taxon>Haptista</taxon>
        <taxon>Haptophyta</taxon>
        <taxon>Prymnesiophyceae</taxon>
        <taxon>Prymnesiales</taxon>
        <taxon>Prymnesiaceae</taxon>
        <taxon>Prymnesium</taxon>
    </lineage>
</organism>
<dbReference type="Pfam" id="PF13202">
    <property type="entry name" value="EF-hand_5"/>
    <property type="match status" value="1"/>
</dbReference>
<dbReference type="SMART" id="SM00054">
    <property type="entry name" value="EFh"/>
    <property type="match status" value="4"/>
</dbReference>
<proteinExistence type="predicted"/>